<dbReference type="RefSeq" id="WP_153236090.1">
    <property type="nucleotide sequence ID" value="NZ_WINI01000009.1"/>
</dbReference>
<dbReference type="EMBL" id="WINI01000009">
    <property type="protein sequence ID" value="MQR02468.1"/>
    <property type="molecule type" value="Genomic_DNA"/>
</dbReference>
<comment type="caution">
    <text evidence="1">The sequence shown here is derived from an EMBL/GenBank/DDBJ whole genome shotgun (WGS) entry which is preliminary data.</text>
</comment>
<evidence type="ECO:0000313" key="2">
    <source>
        <dbReference type="Proteomes" id="UP000451565"/>
    </source>
</evidence>
<evidence type="ECO:0000313" key="1">
    <source>
        <dbReference type="EMBL" id="MQR02468.1"/>
    </source>
</evidence>
<keyword evidence="2" id="KW-1185">Reference proteome</keyword>
<accession>A0A843YYB9</accession>
<dbReference type="OrthoDB" id="9011335at2"/>
<sequence>MKTKVYPPAEVAHILRQLLGPIRAWGNALQDMRRGKTDICGCVLLPACRIRDARAWRPYYAASDIAAFVKTVRCANPEALPSVIPHFDVVEIDPADCRGWSKRKLKVIPTTPVAAI</sequence>
<dbReference type="AlphaFoldDB" id="A0A843YYB9"/>
<dbReference type="Proteomes" id="UP000451565">
    <property type="component" value="Unassembled WGS sequence"/>
</dbReference>
<protein>
    <submittedName>
        <fullName evidence="1">Uncharacterized protein</fullName>
    </submittedName>
</protein>
<gene>
    <name evidence="1" type="ORF">GEV47_17470</name>
</gene>
<name>A0A843YYB9_9BURK</name>
<proteinExistence type="predicted"/>
<reference evidence="1 2" key="1">
    <citation type="submission" date="2019-10" db="EMBL/GenBank/DDBJ databases">
        <title>Glaciimonas soli sp. nov., a psychrophilic bacterium isolated from the forest soil of a high elevation mountain in Taiwan.</title>
        <authorList>
            <person name="Wang L.-T."/>
            <person name="Shieh W.Y."/>
        </authorList>
    </citation>
    <scope>NUCLEOTIDE SEQUENCE [LARGE SCALE GENOMIC DNA]</scope>
    <source>
        <strain evidence="1 2">GS1</strain>
    </source>
</reference>
<organism evidence="1 2">
    <name type="scientific">Glaciimonas soli</name>
    <dbReference type="NCBI Taxonomy" id="2590999"/>
    <lineage>
        <taxon>Bacteria</taxon>
        <taxon>Pseudomonadati</taxon>
        <taxon>Pseudomonadota</taxon>
        <taxon>Betaproteobacteria</taxon>
        <taxon>Burkholderiales</taxon>
        <taxon>Oxalobacteraceae</taxon>
        <taxon>Glaciimonas</taxon>
    </lineage>
</organism>